<accession>A0ABP1CV95</accession>
<keyword evidence="2" id="KW-1185">Reference proteome</keyword>
<evidence type="ECO:0000313" key="2">
    <source>
        <dbReference type="Proteomes" id="UP001497453"/>
    </source>
</evidence>
<name>A0ABP1CV95_9APHY</name>
<dbReference type="Proteomes" id="UP001497453">
    <property type="component" value="Chromosome 11"/>
</dbReference>
<evidence type="ECO:0008006" key="3">
    <source>
        <dbReference type="Google" id="ProtNLM"/>
    </source>
</evidence>
<proteinExistence type="predicted"/>
<dbReference type="EMBL" id="OZ037954">
    <property type="protein sequence ID" value="CAL1699591.1"/>
    <property type="molecule type" value="Genomic_DNA"/>
</dbReference>
<protein>
    <recommendedName>
        <fullName evidence="3">F-box domain-containing protein</fullName>
    </recommendedName>
</protein>
<sequence>MAQPPPTDIPTAFRVFPDTLPQQNFDHAIDSVGQPIFPIEIAEYIIDQLGIDLLFIFTSGEFGEFDHHASLCLSLRNCALTCKAWRPRSYYYLYRQIWLDSRVVDVLRKNVELCKSVHRLIFLGSLTPVRGLLPLTGPGKLSSIRALSFVGCTDMVQHKYFPMAFMPFSHTITVLTLLGMSLNGRDYHRILCALPSLACLTTKYDIPDVSPPNQTGVKGLKAPKCRLKCLAIHISPGKPERLCGFLTSIPCCISALESLLIRFPKPGTTDLWPNSGNVYNLIAASFVTLRTFAISFSGSLDVREKCVRKISLHLSKW</sequence>
<reference evidence="2" key="1">
    <citation type="submission" date="2024-04" db="EMBL/GenBank/DDBJ databases">
        <authorList>
            <person name="Shaw F."/>
            <person name="Minotto A."/>
        </authorList>
    </citation>
    <scope>NUCLEOTIDE SEQUENCE [LARGE SCALE GENOMIC DNA]</scope>
</reference>
<organism evidence="1 2">
    <name type="scientific">Somion occarium</name>
    <dbReference type="NCBI Taxonomy" id="3059160"/>
    <lineage>
        <taxon>Eukaryota</taxon>
        <taxon>Fungi</taxon>
        <taxon>Dikarya</taxon>
        <taxon>Basidiomycota</taxon>
        <taxon>Agaricomycotina</taxon>
        <taxon>Agaricomycetes</taxon>
        <taxon>Polyporales</taxon>
        <taxon>Cerrenaceae</taxon>
        <taxon>Somion</taxon>
    </lineage>
</organism>
<gene>
    <name evidence="1" type="ORF">GFSPODELE1_LOCUS2749</name>
</gene>
<evidence type="ECO:0000313" key="1">
    <source>
        <dbReference type="EMBL" id="CAL1699591.1"/>
    </source>
</evidence>